<accession>A0A9P8A8F0</accession>
<dbReference type="FunFam" id="3.40.50.620:FF:000145">
    <property type="entry name" value="ATP-binding domain containing protein"/>
    <property type="match status" value="1"/>
</dbReference>
<evidence type="ECO:0000256" key="20">
    <source>
        <dbReference type="SAM" id="MobiDB-lite"/>
    </source>
</evidence>
<feature type="domain" description="2Fe-2S ferredoxin-type" evidence="21">
    <location>
        <begin position="1234"/>
        <end position="1312"/>
    </location>
</feature>
<dbReference type="PANTHER" id="PTHR12196:SF2">
    <property type="entry name" value="DIPHTHINE--AMMONIA LIGASE"/>
    <property type="match status" value="1"/>
</dbReference>
<dbReference type="Pfam" id="PF13510">
    <property type="entry name" value="Fer2_4"/>
    <property type="match status" value="1"/>
</dbReference>
<dbReference type="GO" id="GO:0017178">
    <property type="term" value="F:diphthine-ammonia ligase activity"/>
    <property type="evidence" value="ECO:0007669"/>
    <property type="project" value="UniProtKB-EC"/>
</dbReference>
<dbReference type="GO" id="GO:0046394">
    <property type="term" value="P:carboxylic acid biosynthetic process"/>
    <property type="evidence" value="ECO:0007669"/>
    <property type="project" value="UniProtKB-ARBA"/>
</dbReference>
<dbReference type="InterPro" id="IPR040778">
    <property type="entry name" value="CASTOR1_N"/>
</dbReference>
<dbReference type="PROSITE" id="PS51839">
    <property type="entry name" value="4FE4S_HC3"/>
    <property type="match status" value="1"/>
</dbReference>
<keyword evidence="11" id="KW-1278">Translocase</keyword>
<keyword evidence="9" id="KW-0547">Nucleotide-binding</keyword>
<dbReference type="NCBIfam" id="TIGR00290">
    <property type="entry name" value="MJ0570_dom"/>
    <property type="match status" value="1"/>
</dbReference>
<dbReference type="Gene3D" id="3.40.50.740">
    <property type="match status" value="2"/>
</dbReference>
<evidence type="ECO:0000256" key="17">
    <source>
        <dbReference type="ARBA" id="ARBA00034078"/>
    </source>
</evidence>
<dbReference type="GO" id="GO:0016020">
    <property type="term" value="C:membrane"/>
    <property type="evidence" value="ECO:0007669"/>
    <property type="project" value="InterPro"/>
</dbReference>
<name>A0A9P8A8F0_MORAP</name>
<evidence type="ECO:0000313" key="24">
    <source>
        <dbReference type="EMBL" id="KAG9324254.1"/>
    </source>
</evidence>
<dbReference type="InterPro" id="IPR027795">
    <property type="entry name" value="CASTOR_ACT_dom"/>
</dbReference>
<evidence type="ECO:0000256" key="14">
    <source>
        <dbReference type="ARBA" id="ARBA00023027"/>
    </source>
</evidence>
<keyword evidence="12" id="KW-0408">Iron</keyword>
<dbReference type="GO" id="GO:0005524">
    <property type="term" value="F:ATP binding"/>
    <property type="evidence" value="ECO:0007669"/>
    <property type="project" value="UniProtKB-KW"/>
</dbReference>
<dbReference type="FunFam" id="3.40.50.740:FF:000016">
    <property type="entry name" value="NADH dehydrogenase (Quinone), G subunit"/>
    <property type="match status" value="1"/>
</dbReference>
<dbReference type="PROSITE" id="PS00642">
    <property type="entry name" value="COMPLEX1_75K_2"/>
    <property type="match status" value="1"/>
</dbReference>
<evidence type="ECO:0000256" key="1">
    <source>
        <dbReference type="ARBA" id="ARBA00001966"/>
    </source>
</evidence>
<dbReference type="NCBIfam" id="TIGR01973">
    <property type="entry name" value="NuoG"/>
    <property type="match status" value="1"/>
</dbReference>
<dbReference type="GO" id="GO:0042773">
    <property type="term" value="P:ATP synthesis coupled electron transport"/>
    <property type="evidence" value="ECO:0007669"/>
    <property type="project" value="InterPro"/>
</dbReference>
<dbReference type="InterPro" id="IPR015405">
    <property type="entry name" value="NDUFS1-like_C"/>
</dbReference>
<dbReference type="InterPro" id="IPR054351">
    <property type="entry name" value="NADH_UbQ_OxRdtase_ferredoxin"/>
</dbReference>
<dbReference type="InterPro" id="IPR006656">
    <property type="entry name" value="Mopterin_OxRdtase"/>
</dbReference>
<comment type="pathway">
    <text evidence="2">Protein modification; peptidyl-diphthamide biosynthesis.</text>
</comment>
<feature type="compositionally biased region" description="Acidic residues" evidence="20">
    <location>
        <begin position="416"/>
        <end position="430"/>
    </location>
</feature>
<dbReference type="Pfam" id="PF18700">
    <property type="entry name" value="Castor1_N"/>
    <property type="match status" value="1"/>
</dbReference>
<dbReference type="PROSITE" id="PS51085">
    <property type="entry name" value="2FE2S_FER_2"/>
    <property type="match status" value="1"/>
</dbReference>
<dbReference type="Gene3D" id="3.40.50.620">
    <property type="entry name" value="HUPs"/>
    <property type="match status" value="1"/>
</dbReference>
<protein>
    <recommendedName>
        <fullName evidence="5">Diphthine--ammonia ligase</fullName>
        <ecNumber evidence="4">6.3.1.14</ecNumber>
    </recommendedName>
    <alternativeName>
        <fullName evidence="15">Diphthamide synthase</fullName>
    </alternativeName>
    <alternativeName>
        <fullName evidence="16">Diphthamide synthetase</fullName>
    </alternativeName>
</protein>
<feature type="domain" description="4Fe-4S Mo/W bis-MGD-type" evidence="22">
    <location>
        <begin position="1451"/>
        <end position="1507"/>
    </location>
</feature>
<dbReference type="GO" id="GO:0016651">
    <property type="term" value="F:oxidoreductase activity, acting on NAD(P)H"/>
    <property type="evidence" value="ECO:0007669"/>
    <property type="project" value="InterPro"/>
</dbReference>
<dbReference type="GO" id="GO:0017183">
    <property type="term" value="P:protein histidyl modification to diphthamide"/>
    <property type="evidence" value="ECO:0007669"/>
    <property type="project" value="TreeGrafter"/>
</dbReference>
<keyword evidence="6" id="KW-0004">4Fe-4S</keyword>
<evidence type="ECO:0000256" key="11">
    <source>
        <dbReference type="ARBA" id="ARBA00022967"/>
    </source>
</evidence>
<dbReference type="Gene3D" id="3.10.20.740">
    <property type="match status" value="1"/>
</dbReference>
<evidence type="ECO:0000256" key="7">
    <source>
        <dbReference type="ARBA" id="ARBA00022598"/>
    </source>
</evidence>
<feature type="compositionally biased region" description="Polar residues" evidence="20">
    <location>
        <begin position="186"/>
        <end position="195"/>
    </location>
</feature>
<keyword evidence="8" id="KW-0479">Metal-binding</keyword>
<evidence type="ECO:0000256" key="3">
    <source>
        <dbReference type="ARBA" id="ARBA00005404"/>
    </source>
</evidence>
<evidence type="ECO:0000256" key="6">
    <source>
        <dbReference type="ARBA" id="ARBA00022485"/>
    </source>
</evidence>
<dbReference type="GO" id="GO:0046872">
    <property type="term" value="F:metal ion binding"/>
    <property type="evidence" value="ECO:0007669"/>
    <property type="project" value="UniProtKB-KW"/>
</dbReference>
<dbReference type="Gene3D" id="3.30.70.20">
    <property type="match status" value="1"/>
</dbReference>
<feature type="domain" description="4Fe-4S His(Cys)3-ligated-type" evidence="23">
    <location>
        <begin position="1312"/>
        <end position="1351"/>
    </location>
</feature>
<evidence type="ECO:0000256" key="16">
    <source>
        <dbReference type="ARBA" id="ARBA00031552"/>
    </source>
</evidence>
<dbReference type="Gene3D" id="3.30.2130.10">
    <property type="entry name" value="VC0802-like"/>
    <property type="match status" value="2"/>
</dbReference>
<evidence type="ECO:0000256" key="18">
    <source>
        <dbReference type="ARBA" id="ARBA00048108"/>
    </source>
</evidence>
<feature type="compositionally biased region" description="Low complexity" evidence="20">
    <location>
        <begin position="741"/>
        <end position="753"/>
    </location>
</feature>
<dbReference type="FunFam" id="3.90.1490.10:FF:000001">
    <property type="entry name" value="Diphthine--ammonia ligase"/>
    <property type="match status" value="1"/>
</dbReference>
<dbReference type="SUPFAM" id="SSF53706">
    <property type="entry name" value="Formate dehydrogenase/DMSO reductase, domains 1-3"/>
    <property type="match status" value="1"/>
</dbReference>
<sequence length="1932" mass="211989">MIIDILPFRLQLASLQKSDIPRCTHQLMKLVLFPAGPRHFFSYTETDKEVSLILDESHVSDFPKDALNVCNVIWRAVQIEPGESGLGTEDVVSQVSRPLADINVSIMQISTYDADFTLMPECDLKRALECLSTKFSISNNPLEDVGLQVSDLKTWDNSYPLSPTEVNSLQDALLLDSAVRERQASIDGTPQQPVDSSAAGDEPAAAMASLSLEDPHSKLRPAKQIKARHPFKADYPHRLHITSMEQSLMDMLAIRLLQSIFFDTRHDRFFSFTQTDTTLSLIMDDTTLALFPDHTLNTHAGDWRLIAIGDGPLGFDECGIVSEFSRPLNENNISLFYLSTFNSDYIMVNDHDFDQAVACLHATANVPVQETAAAAESVASNQGEDESSQAVTEDDPQKEVVADDYETHSQHSEWDSGSEGDSSSEVDPEEMLSRLEDDVEVCPNTTMKVLGLISGGKDSFYNLMQCAANGHSIIALGNLHPNVQDKKDELDSYMYQTVGHDVIHLYRDCLELPLYRREIKGKPIEQASDYVKTEQDETEDLYELLAMAKASHPDLEAVSVGAILSNYQRIRVESVCGRLGLVTLAYLWQRDQEELLHEMAQAGVNAVLIKIAAIGLKKQHLGRSIGDMFPHLCKMNQEYDLHICGEGGEYETITLDCPLFKRRIVVDESEVVIHSDDAFAQVAYLRFKKLHLEDKSEDETDPSWIADMNLEPVWEADAIMMPVEDLVRSKQLLLQSKAVESQETSQQQQQRAPARQDLDTRPHPISKFSTHQSDILCAIGGTTAHEMFSLAGSKKHMSIAEETTVCLKTVEAKLERIGLSWTEVVFMQVLVSDMADFGVVNGAYKAFFGINPPPRACVGANLPRPCRIQVSCTAIRKGVSIPKPRQTLHVQGISYWAPANIGPYSQATEASMIPSTLDLPEPPSLAKETAWSLRNLTQIANNRQCDLANRTALCVVYVRNPNDFGPVTAAWDCIVTKKSPAPLLAVCVPSLPKGGQVEWQAMLHQGKVYADRETVGKEDEDGYETDDDDMYQLERRALHPTTLLLDHEQTGAPGVPWKARTQSWYLSPMLTALSIIYVPKAMSPSLSDLLSLLSVSSEAPAAEKIPDAMLKDMMAMMIKAVDRVLEAHRTPGAGPGVKDGWESVVNMTLYYHDTLVAQPDAIAAVFEQILCQFTGASSKDESRSSGGNSNIALTLVPVQAIADGGLVALTVHAAGKLPTIPAPRQFRTSAIVKNEVEVFVDGKAVKVEAGSAVIQACEKAGVHIPRFCYHERLSVAGNCRMCLVEVEKSPKPVASCAFPVMPGMKIKTDSKLVKKAREGVMEFLLANHPLDCPICDQGGECDLQDQSVRYGSDRGRFTEVVGKRAVEDKELGPLIKTTMTRCIHCTRCVRFANEVAGFQDLGTSGRGNDMQIGTYIEKTMNSELSGNLADVCPVGALLSKPYTFNARPWELKNTESIDVLDALGSSIRVDSRGVEVMRILPRLNEEINEEWISDRTRSAYDGLKTQRLTTPMIRKGDTFVNANWGDALQKVASEMKAAGSGIKAIAGQLADAETLVSLKDLVNALGSENVTVDNRRQDTPAHGADFRSNYLLNSTIAGIEQADALLLIGTNPRHEAAVMNARIRKSFVYNGLNVGLVGAPVDLTYDYDHIGADTSSLEALVSGKHAFSAQLAASKNPMIIIGSGVTDLPDSEYVFSAVSKIVDQHKDKFFQDNWNGYNVLQRAASRAAAYDIGFVPQAKETGKTSFVYLLEADEISAADIPKDAFVVYQGHHGDVGAQYADVILPGATYTEKSATYVNTEGRTQMTRAAVPPPGAAREDWKIIRALSEVAGATLPYDDVYQVRDRLRDIAPHFAHYNVVEPSSVAVASLGLSTLNKAGAKSAKTLLTPVISDYYMTDSITRASSTMAKCSVAFSKGTHRPEESEFKLEAAQA</sequence>
<dbReference type="Pfam" id="PF01042">
    <property type="entry name" value="Ribonuc_L-PSP"/>
    <property type="match status" value="1"/>
</dbReference>
<dbReference type="CDD" id="cd01994">
    <property type="entry name" value="AANH_PF0828-like"/>
    <property type="match status" value="1"/>
</dbReference>
<evidence type="ECO:0000313" key="25">
    <source>
        <dbReference type="Proteomes" id="UP000717515"/>
    </source>
</evidence>
<evidence type="ECO:0000259" key="23">
    <source>
        <dbReference type="PROSITE" id="PS51839"/>
    </source>
</evidence>
<dbReference type="InterPro" id="IPR000283">
    <property type="entry name" value="NADH_UbQ_OxRdtase_75kDa_su_CS"/>
</dbReference>
<dbReference type="InterPro" id="IPR001041">
    <property type="entry name" value="2Fe-2S_ferredoxin-type"/>
</dbReference>
<evidence type="ECO:0000256" key="4">
    <source>
        <dbReference type="ARBA" id="ARBA00012089"/>
    </source>
</evidence>
<feature type="compositionally biased region" description="Basic and acidic residues" evidence="20">
    <location>
        <begin position="395"/>
        <end position="414"/>
    </location>
</feature>
<feature type="compositionally biased region" description="Acidic residues" evidence="20">
    <location>
        <begin position="383"/>
        <end position="394"/>
    </location>
</feature>
<dbReference type="FunFam" id="3.10.20.740:FF:000001">
    <property type="entry name" value="NADH-quinone oxidoreductase subunit G"/>
    <property type="match status" value="1"/>
</dbReference>
<organism evidence="24 25">
    <name type="scientific">Mortierella alpina</name>
    <name type="common">Oleaginous fungus</name>
    <name type="synonym">Mortierella renispora</name>
    <dbReference type="NCBI Taxonomy" id="64518"/>
    <lineage>
        <taxon>Eukaryota</taxon>
        <taxon>Fungi</taxon>
        <taxon>Fungi incertae sedis</taxon>
        <taxon>Mucoromycota</taxon>
        <taxon>Mortierellomycotina</taxon>
        <taxon>Mortierellomycetes</taxon>
        <taxon>Mortierellales</taxon>
        <taxon>Mortierellaceae</taxon>
        <taxon>Mortierella</taxon>
    </lineage>
</organism>
<evidence type="ECO:0000256" key="12">
    <source>
        <dbReference type="ARBA" id="ARBA00023004"/>
    </source>
</evidence>
<feature type="region of interest" description="Disordered" evidence="20">
    <location>
        <begin position="182"/>
        <end position="204"/>
    </location>
</feature>
<feature type="region of interest" description="Disordered" evidence="20">
    <location>
        <begin position="373"/>
        <end position="432"/>
    </location>
</feature>
<dbReference type="SUPFAM" id="SSF54862">
    <property type="entry name" value="4Fe-4S ferredoxins"/>
    <property type="match status" value="1"/>
</dbReference>
<feature type="region of interest" description="Disordered" evidence="20">
    <location>
        <begin position="738"/>
        <end position="764"/>
    </location>
</feature>
<dbReference type="Pfam" id="PF09326">
    <property type="entry name" value="NADH_dhqG_C"/>
    <property type="match status" value="1"/>
</dbReference>
<dbReference type="PROSITE" id="PS00643">
    <property type="entry name" value="COMPLEX1_75K_3"/>
    <property type="match status" value="1"/>
</dbReference>
<dbReference type="CDD" id="cd02773">
    <property type="entry name" value="MopB_Res-Cmplx1_Nad11"/>
    <property type="match status" value="1"/>
</dbReference>
<evidence type="ECO:0000256" key="8">
    <source>
        <dbReference type="ARBA" id="ARBA00022723"/>
    </source>
</evidence>
<evidence type="ECO:0000256" key="5">
    <source>
        <dbReference type="ARBA" id="ARBA00018426"/>
    </source>
</evidence>
<comment type="catalytic activity">
    <reaction evidence="18">
        <text>diphthine-[translation elongation factor 2] + NH4(+) + ATP = diphthamide-[translation elongation factor 2] + AMP + diphosphate + H(+)</text>
        <dbReference type="Rhea" id="RHEA:19753"/>
        <dbReference type="Rhea" id="RHEA-COMP:10172"/>
        <dbReference type="Rhea" id="RHEA-COMP:10174"/>
        <dbReference type="ChEBI" id="CHEBI:15378"/>
        <dbReference type="ChEBI" id="CHEBI:16692"/>
        <dbReference type="ChEBI" id="CHEBI:28938"/>
        <dbReference type="ChEBI" id="CHEBI:30616"/>
        <dbReference type="ChEBI" id="CHEBI:33019"/>
        <dbReference type="ChEBI" id="CHEBI:82696"/>
        <dbReference type="ChEBI" id="CHEBI:456215"/>
        <dbReference type="EC" id="6.3.1.14"/>
    </reaction>
</comment>
<dbReference type="InterPro" id="IPR030662">
    <property type="entry name" value="DPH6/MJ0570"/>
</dbReference>
<dbReference type="GO" id="GO:0006520">
    <property type="term" value="P:amino acid metabolic process"/>
    <property type="evidence" value="ECO:0007669"/>
    <property type="project" value="UniProtKB-ARBA"/>
</dbReference>
<dbReference type="SUPFAM" id="SSF54292">
    <property type="entry name" value="2Fe-2S ferredoxin-like"/>
    <property type="match status" value="1"/>
</dbReference>
<dbReference type="InterPro" id="IPR045865">
    <property type="entry name" value="ACT-like_dom_sf"/>
</dbReference>
<keyword evidence="14" id="KW-0520">NAD</keyword>
<dbReference type="InterPro" id="IPR002761">
    <property type="entry name" value="Diphthami_syn_dom"/>
</dbReference>
<keyword evidence="10" id="KW-0067">ATP-binding</keyword>
<dbReference type="EMBL" id="JAIFTL010000072">
    <property type="protein sequence ID" value="KAG9324254.1"/>
    <property type="molecule type" value="Genomic_DNA"/>
</dbReference>
<dbReference type="GO" id="GO:0008137">
    <property type="term" value="F:NADH dehydrogenase (ubiquinone) activity"/>
    <property type="evidence" value="ECO:0007669"/>
    <property type="project" value="InterPro"/>
</dbReference>
<comment type="cofactor">
    <cofactor evidence="17">
        <name>[2Fe-2S] cluster</name>
        <dbReference type="ChEBI" id="CHEBI:190135"/>
    </cofactor>
</comment>
<evidence type="ECO:0000259" key="21">
    <source>
        <dbReference type="PROSITE" id="PS51085"/>
    </source>
</evidence>
<dbReference type="PANTHER" id="PTHR12196">
    <property type="entry name" value="DOMAIN OF UNKNOWN FUNCTION 71 DUF71 -CONTAINING PROTEIN"/>
    <property type="match status" value="1"/>
</dbReference>
<dbReference type="EC" id="6.3.1.14" evidence="4"/>
<dbReference type="Pfam" id="PF22117">
    <property type="entry name" value="Fer4_Nqo3"/>
    <property type="match status" value="1"/>
</dbReference>
<dbReference type="SUPFAM" id="SSF52402">
    <property type="entry name" value="Adenine nucleotide alpha hydrolases-like"/>
    <property type="match status" value="1"/>
</dbReference>
<dbReference type="Gene3D" id="3.30.1330.40">
    <property type="entry name" value="RutC-like"/>
    <property type="match status" value="2"/>
</dbReference>
<dbReference type="FunFam" id="3.30.70.20:FF:000002">
    <property type="entry name" value="NADH-ubiquinone oxidoreductase 75 kDa subunit"/>
    <property type="match status" value="1"/>
</dbReference>
<dbReference type="Pfam" id="PF13840">
    <property type="entry name" value="ACT_7"/>
    <property type="match status" value="2"/>
</dbReference>
<dbReference type="Gene3D" id="3.90.1490.10">
    <property type="entry name" value="putative n-type atp pyrophosphatase, domain 2"/>
    <property type="match status" value="1"/>
</dbReference>
<dbReference type="InterPro" id="IPR035959">
    <property type="entry name" value="RutC-like_sf"/>
</dbReference>
<keyword evidence="13" id="KW-0411">Iron-sulfur</keyword>
<dbReference type="Pfam" id="PF10588">
    <property type="entry name" value="NADH-G_4Fe-4S_3"/>
    <property type="match status" value="1"/>
</dbReference>
<dbReference type="PROSITE" id="PS51669">
    <property type="entry name" value="4FE4S_MOW_BIS_MGD"/>
    <property type="match status" value="1"/>
</dbReference>
<dbReference type="Pfam" id="PF00384">
    <property type="entry name" value="Molybdopterin"/>
    <property type="match status" value="1"/>
</dbReference>
<evidence type="ECO:0000256" key="19">
    <source>
        <dbReference type="RuleBase" id="RU004523"/>
    </source>
</evidence>
<dbReference type="Proteomes" id="UP000717515">
    <property type="component" value="Unassembled WGS sequence"/>
</dbReference>
<dbReference type="SUPFAM" id="SSF55021">
    <property type="entry name" value="ACT-like"/>
    <property type="match status" value="2"/>
</dbReference>
<reference evidence="24" key="1">
    <citation type="submission" date="2021-07" db="EMBL/GenBank/DDBJ databases">
        <title>Draft genome of Mortierella alpina, strain LL118, isolated from an aspen leaf litter sample.</title>
        <authorList>
            <person name="Yang S."/>
            <person name="Vinatzer B.A."/>
        </authorList>
    </citation>
    <scope>NUCLEOTIDE SEQUENCE</scope>
    <source>
        <strain evidence="24">LL118</strain>
    </source>
</reference>
<evidence type="ECO:0000256" key="13">
    <source>
        <dbReference type="ARBA" id="ARBA00023014"/>
    </source>
</evidence>
<dbReference type="InterPro" id="IPR019574">
    <property type="entry name" value="NADH_UbQ_OxRdtase_Gsu_4Fe4S-bd"/>
</dbReference>
<keyword evidence="7" id="KW-0436">Ligase</keyword>
<comment type="similarity">
    <text evidence="3 19">Belongs to the complex I 75 kDa subunit family.</text>
</comment>
<dbReference type="InterPro" id="IPR006175">
    <property type="entry name" value="YjgF/YER057c/UK114"/>
</dbReference>
<dbReference type="InterPro" id="IPR010228">
    <property type="entry name" value="NADH_UbQ_OxRdtase_Gsu"/>
</dbReference>
<dbReference type="CDD" id="cd00207">
    <property type="entry name" value="fer2"/>
    <property type="match status" value="1"/>
</dbReference>
<comment type="caution">
    <text evidence="24">The sequence shown here is derived from an EMBL/GenBank/DDBJ whole genome shotgun (WGS) entry which is preliminary data.</text>
</comment>
<comment type="cofactor">
    <cofactor evidence="1">
        <name>[4Fe-4S] cluster</name>
        <dbReference type="ChEBI" id="CHEBI:49883"/>
    </cofactor>
</comment>
<dbReference type="SUPFAM" id="SSF55298">
    <property type="entry name" value="YjgF-like"/>
    <property type="match status" value="2"/>
</dbReference>
<dbReference type="Pfam" id="PF01902">
    <property type="entry name" value="Diphthami_syn_2"/>
    <property type="match status" value="1"/>
</dbReference>
<dbReference type="InterPro" id="IPR006963">
    <property type="entry name" value="Mopterin_OxRdtase_4Fe-4S_dom"/>
</dbReference>
<dbReference type="InterPro" id="IPR014729">
    <property type="entry name" value="Rossmann-like_a/b/a_fold"/>
</dbReference>
<dbReference type="InterPro" id="IPR036010">
    <property type="entry name" value="2Fe-2S_ferredoxin-like_sf"/>
</dbReference>
<proteinExistence type="inferred from homology"/>
<dbReference type="GO" id="GO:0051539">
    <property type="term" value="F:4 iron, 4 sulfur cluster binding"/>
    <property type="evidence" value="ECO:0007669"/>
    <property type="project" value="UniProtKB-KW"/>
</dbReference>
<dbReference type="SMART" id="SM00929">
    <property type="entry name" value="NADH-G_4Fe-4S_3"/>
    <property type="match status" value="1"/>
</dbReference>
<evidence type="ECO:0000256" key="10">
    <source>
        <dbReference type="ARBA" id="ARBA00022840"/>
    </source>
</evidence>
<dbReference type="Pfam" id="PF22151">
    <property type="entry name" value="Fer4_NDSU1"/>
    <property type="match status" value="1"/>
</dbReference>
<gene>
    <name evidence="24" type="ORF">KVV02_008222</name>
</gene>
<evidence type="ECO:0000256" key="9">
    <source>
        <dbReference type="ARBA" id="ARBA00022741"/>
    </source>
</evidence>
<evidence type="ECO:0000259" key="22">
    <source>
        <dbReference type="PROSITE" id="PS51669"/>
    </source>
</evidence>
<evidence type="ECO:0000256" key="15">
    <source>
        <dbReference type="ARBA" id="ARBA00029814"/>
    </source>
</evidence>
<dbReference type="PROSITE" id="PS00641">
    <property type="entry name" value="COMPLEX1_75K_1"/>
    <property type="match status" value="1"/>
</dbReference>
<evidence type="ECO:0000256" key="2">
    <source>
        <dbReference type="ARBA" id="ARBA00005156"/>
    </source>
</evidence>